<evidence type="ECO:0000313" key="3">
    <source>
        <dbReference type="Proteomes" id="UP000694255"/>
    </source>
</evidence>
<sequence length="236" mass="26391">MGKNENFKETDNPQKFFEGLNTRPHDEGMEEWDTTNYVSQATQKDFPEDVGTFMPNHNDAKISKVPPPSRVIHSIYVISKDSKTREGHVGFTSTSTSSSSSSVQISEISQLRTPPIGKYRYNSGGIDHTKISKERATAPSPVQQLRMTGRSGFDYVPTNQILKTPPIPRHAQLNTNTRENTDMSIPLITQNQESSYNWTNSRDAVEQNAYEDIAATGPYERNTPPLRGIGVVNENS</sequence>
<dbReference type="EMBL" id="JAGSYN010000184">
    <property type="protein sequence ID" value="KAG7662088.1"/>
    <property type="molecule type" value="Genomic_DNA"/>
</dbReference>
<name>A0A8J5UFQ6_9ASCO</name>
<dbReference type="GeneID" id="73471150"/>
<keyword evidence="3" id="KW-1185">Reference proteome</keyword>
<organism evidence="2 3">
    <name type="scientific">[Candida] subhashii</name>
    <dbReference type="NCBI Taxonomy" id="561895"/>
    <lineage>
        <taxon>Eukaryota</taxon>
        <taxon>Fungi</taxon>
        <taxon>Dikarya</taxon>
        <taxon>Ascomycota</taxon>
        <taxon>Saccharomycotina</taxon>
        <taxon>Pichiomycetes</taxon>
        <taxon>Debaryomycetaceae</taxon>
        <taxon>Spathaspora</taxon>
    </lineage>
</organism>
<feature type="compositionally biased region" description="Basic and acidic residues" evidence="1">
    <location>
        <begin position="1"/>
        <end position="12"/>
    </location>
</feature>
<proteinExistence type="predicted"/>
<feature type="compositionally biased region" description="Low complexity" evidence="1">
    <location>
        <begin position="92"/>
        <end position="102"/>
    </location>
</feature>
<dbReference type="Proteomes" id="UP000694255">
    <property type="component" value="Unassembled WGS sequence"/>
</dbReference>
<comment type="caution">
    <text evidence="2">The sequence shown here is derived from an EMBL/GenBank/DDBJ whole genome shotgun (WGS) entry which is preliminary data.</text>
</comment>
<evidence type="ECO:0000256" key="1">
    <source>
        <dbReference type="SAM" id="MobiDB-lite"/>
    </source>
</evidence>
<accession>A0A8J5UFQ6</accession>
<gene>
    <name evidence="2" type="ORF">J8A68_004350</name>
</gene>
<dbReference type="RefSeq" id="XP_049262321.1">
    <property type="nucleotide sequence ID" value="XM_049408299.1"/>
</dbReference>
<feature type="region of interest" description="Disordered" evidence="1">
    <location>
        <begin position="217"/>
        <end position="236"/>
    </location>
</feature>
<evidence type="ECO:0000313" key="2">
    <source>
        <dbReference type="EMBL" id="KAG7662088.1"/>
    </source>
</evidence>
<feature type="region of interest" description="Disordered" evidence="1">
    <location>
        <begin position="1"/>
        <end position="29"/>
    </location>
</feature>
<reference evidence="2 3" key="1">
    <citation type="journal article" date="2021" name="DNA Res.">
        <title>Genome analysis of Candida subhashii reveals its hybrid nature and dual mitochondrial genome conformations.</title>
        <authorList>
            <person name="Mixao V."/>
            <person name="Hegedusova E."/>
            <person name="Saus E."/>
            <person name="Pryszcz L.P."/>
            <person name="Cillingova A."/>
            <person name="Nosek J."/>
            <person name="Gabaldon T."/>
        </authorList>
    </citation>
    <scope>NUCLEOTIDE SEQUENCE [LARGE SCALE GENOMIC DNA]</scope>
    <source>
        <strain evidence="2 3">CBS 10753</strain>
    </source>
</reference>
<dbReference type="AlphaFoldDB" id="A0A8J5UFQ6"/>
<feature type="region of interest" description="Disordered" evidence="1">
    <location>
        <begin position="86"/>
        <end position="108"/>
    </location>
</feature>
<protein>
    <submittedName>
        <fullName evidence="2">Uncharacterized protein</fullName>
    </submittedName>
</protein>